<keyword evidence="1" id="KW-0611">Plant defense</keyword>
<evidence type="ECO:0000256" key="1">
    <source>
        <dbReference type="ARBA" id="ARBA00022821"/>
    </source>
</evidence>
<evidence type="ECO:0000313" key="6">
    <source>
        <dbReference type="EMBL" id="KAF0713375.1"/>
    </source>
</evidence>
<gene>
    <name evidence="7" type="primary">Aste57867_4376</name>
    <name evidence="6" type="ORF">As57867_004364</name>
    <name evidence="7" type="ORF">ASTE57867_4376</name>
</gene>
<evidence type="ECO:0000313" key="7">
    <source>
        <dbReference type="EMBL" id="VFT81490.1"/>
    </source>
</evidence>
<evidence type="ECO:0000256" key="2">
    <source>
        <dbReference type="ARBA" id="ARBA00023157"/>
    </source>
</evidence>
<dbReference type="PANTHER" id="PTHR22595">
    <property type="entry name" value="CHITINASE-RELATED"/>
    <property type="match status" value="1"/>
</dbReference>
<name>A0A485KCJ7_9STRA</name>
<dbReference type="OrthoDB" id="72330at2759"/>
<proteinExistence type="predicted"/>
<dbReference type="Gene3D" id="1.10.530.10">
    <property type="match status" value="1"/>
</dbReference>
<dbReference type="PANTHER" id="PTHR22595:SF79">
    <property type="entry name" value="CHITINASE 12"/>
    <property type="match status" value="1"/>
</dbReference>
<dbReference type="SUPFAM" id="SSF53955">
    <property type="entry name" value="Lysozyme-like"/>
    <property type="match status" value="1"/>
</dbReference>
<sequence length="320" mass="35119">MKSSFATILLAAVAASIHATGLETFLPKSLFTQIFPNALPIYQYDHMIAMSKMYPAFANTGNVDVDKREVAAFLGQVALESGYLQYVEEIQKGDYCQPSNDYPCAPGQQYFGRGPIQLSWNYNYKDFGKAAQRDLVTSPGLVASDPDLVWWSAFWFWNVDKWNGNIHDVVGQPGGFAYTTYIINGGLECGTNPPNRESEKARIANYIQYCTLLGVTPGDNLSCQTSQYPPTTPWPKTSAPPSTTKTPPATTPVVIPTTSAPTTPMPTWTPTTAPPKTTAPPPNDKCEGNKGVCYWPLTHQVVSYGEADCKLFPTSFVWCP</sequence>
<reference evidence="7 8" key="1">
    <citation type="submission" date="2019-03" db="EMBL/GenBank/DDBJ databases">
        <authorList>
            <person name="Gaulin E."/>
            <person name="Dumas B."/>
        </authorList>
    </citation>
    <scope>NUCLEOTIDE SEQUENCE [LARGE SCALE GENOMIC DNA]</scope>
    <source>
        <strain evidence="7">CBS 568.67</strain>
    </source>
</reference>
<feature type="compositionally biased region" description="Low complexity" evidence="3">
    <location>
        <begin position="234"/>
        <end position="276"/>
    </location>
</feature>
<evidence type="ECO:0000259" key="5">
    <source>
        <dbReference type="Pfam" id="PF00182"/>
    </source>
</evidence>
<reference evidence="6" key="2">
    <citation type="submission" date="2019-06" db="EMBL/GenBank/DDBJ databases">
        <title>Genomics analysis of Aphanomyces spp. identifies a new class of oomycete effector associated with host adaptation.</title>
        <authorList>
            <person name="Gaulin E."/>
        </authorList>
    </citation>
    <scope>NUCLEOTIDE SEQUENCE</scope>
    <source>
        <strain evidence="6">CBS 578.67</strain>
    </source>
</reference>
<dbReference type="AlphaFoldDB" id="A0A485KCJ7"/>
<dbReference type="InterPro" id="IPR000726">
    <property type="entry name" value="Glyco_hydro_19_cat"/>
</dbReference>
<dbReference type="GO" id="GO:0006952">
    <property type="term" value="P:defense response"/>
    <property type="evidence" value="ECO:0007669"/>
    <property type="project" value="UniProtKB-KW"/>
</dbReference>
<accession>A0A485KCJ7</accession>
<dbReference type="GO" id="GO:0016998">
    <property type="term" value="P:cell wall macromolecule catabolic process"/>
    <property type="evidence" value="ECO:0007669"/>
    <property type="project" value="InterPro"/>
</dbReference>
<dbReference type="FunFam" id="3.30.20.10:FF:000001">
    <property type="entry name" value="Endochitinase (Chitinase)"/>
    <property type="match status" value="1"/>
</dbReference>
<dbReference type="GO" id="GO:0006032">
    <property type="term" value="P:chitin catabolic process"/>
    <property type="evidence" value="ECO:0007669"/>
    <property type="project" value="InterPro"/>
</dbReference>
<dbReference type="InterPro" id="IPR023346">
    <property type="entry name" value="Lysozyme-like_dom_sf"/>
</dbReference>
<dbReference type="CDD" id="cd00325">
    <property type="entry name" value="chitinase_GH19"/>
    <property type="match status" value="1"/>
</dbReference>
<evidence type="ECO:0000256" key="4">
    <source>
        <dbReference type="SAM" id="SignalP"/>
    </source>
</evidence>
<dbReference type="EMBL" id="VJMH01001061">
    <property type="protein sequence ID" value="KAF0713375.1"/>
    <property type="molecule type" value="Genomic_DNA"/>
</dbReference>
<dbReference type="GO" id="GO:0004568">
    <property type="term" value="F:chitinase activity"/>
    <property type="evidence" value="ECO:0007669"/>
    <property type="project" value="InterPro"/>
</dbReference>
<feature type="region of interest" description="Disordered" evidence="3">
    <location>
        <begin position="224"/>
        <end position="283"/>
    </location>
</feature>
<feature type="chain" id="PRO_5033826014" evidence="4">
    <location>
        <begin position="20"/>
        <end position="320"/>
    </location>
</feature>
<dbReference type="Gene3D" id="3.30.20.10">
    <property type="entry name" value="Endochitinase, domain 2"/>
    <property type="match status" value="1"/>
</dbReference>
<evidence type="ECO:0000256" key="3">
    <source>
        <dbReference type="SAM" id="MobiDB-lite"/>
    </source>
</evidence>
<organism evidence="7 8">
    <name type="scientific">Aphanomyces stellatus</name>
    <dbReference type="NCBI Taxonomy" id="120398"/>
    <lineage>
        <taxon>Eukaryota</taxon>
        <taxon>Sar</taxon>
        <taxon>Stramenopiles</taxon>
        <taxon>Oomycota</taxon>
        <taxon>Saprolegniomycetes</taxon>
        <taxon>Saprolegniales</taxon>
        <taxon>Verrucalvaceae</taxon>
        <taxon>Aphanomyces</taxon>
    </lineage>
</organism>
<keyword evidence="4" id="KW-0732">Signal</keyword>
<feature type="signal peptide" evidence="4">
    <location>
        <begin position="1"/>
        <end position="19"/>
    </location>
</feature>
<dbReference type="Proteomes" id="UP000332933">
    <property type="component" value="Unassembled WGS sequence"/>
</dbReference>
<evidence type="ECO:0000313" key="8">
    <source>
        <dbReference type="Proteomes" id="UP000332933"/>
    </source>
</evidence>
<protein>
    <submittedName>
        <fullName evidence="7">Aste57867_4376 protein</fullName>
    </submittedName>
</protein>
<keyword evidence="2" id="KW-1015">Disulfide bond</keyword>
<dbReference type="Pfam" id="PF00182">
    <property type="entry name" value="Glyco_hydro_19"/>
    <property type="match status" value="1"/>
</dbReference>
<dbReference type="EMBL" id="CAADRA010001061">
    <property type="protein sequence ID" value="VFT81490.1"/>
    <property type="molecule type" value="Genomic_DNA"/>
</dbReference>
<feature type="domain" description="Glycoside hydrolase family 19 catalytic" evidence="5">
    <location>
        <begin position="40"/>
        <end position="223"/>
    </location>
</feature>
<keyword evidence="8" id="KW-1185">Reference proteome</keyword>